<organism evidence="4 6">
    <name type="scientific">Phaeobacter gallaeciensis</name>
    <dbReference type="NCBI Taxonomy" id="60890"/>
    <lineage>
        <taxon>Bacteria</taxon>
        <taxon>Pseudomonadati</taxon>
        <taxon>Pseudomonadota</taxon>
        <taxon>Alphaproteobacteria</taxon>
        <taxon>Rhodobacterales</taxon>
        <taxon>Roseobacteraceae</taxon>
        <taxon>Phaeobacter</taxon>
    </lineage>
</organism>
<dbReference type="AlphaFoldDB" id="A0A1B0ZMR9"/>
<evidence type="ECO:0000256" key="1">
    <source>
        <dbReference type="ARBA" id="ARBA00022729"/>
    </source>
</evidence>
<evidence type="ECO:0000313" key="7">
    <source>
        <dbReference type="Proteomes" id="UP001218364"/>
    </source>
</evidence>
<dbReference type="SUPFAM" id="SSF53474">
    <property type="entry name" value="alpha/beta-Hydrolases"/>
    <property type="match status" value="1"/>
</dbReference>
<name>A0A1B0ZMR9_9RHOB</name>
<keyword evidence="1" id="KW-0732">Signal</keyword>
<dbReference type="PANTHER" id="PTHR43037:SF5">
    <property type="entry name" value="FERULOYL ESTERASE"/>
    <property type="match status" value="1"/>
</dbReference>
<evidence type="ECO:0000259" key="3">
    <source>
        <dbReference type="Pfam" id="PF02230"/>
    </source>
</evidence>
<evidence type="ECO:0000313" key="5">
    <source>
        <dbReference type="EMBL" id="MDE4165029.1"/>
    </source>
</evidence>
<keyword evidence="2" id="KW-0378">Hydrolase</keyword>
<evidence type="ECO:0000256" key="2">
    <source>
        <dbReference type="ARBA" id="ARBA00022801"/>
    </source>
</evidence>
<dbReference type="ESTHER" id="9rhob-a0a1b0zmr9">
    <property type="family name" value="Esterase_phb"/>
</dbReference>
<evidence type="ECO:0000313" key="6">
    <source>
        <dbReference type="Proteomes" id="UP000092565"/>
    </source>
</evidence>
<dbReference type="Proteomes" id="UP001218364">
    <property type="component" value="Unassembled WGS sequence"/>
</dbReference>
<dbReference type="Pfam" id="PF02230">
    <property type="entry name" value="Abhydrolase_2"/>
    <property type="match status" value="1"/>
</dbReference>
<dbReference type="InterPro" id="IPR003140">
    <property type="entry name" value="PLipase/COase/thioEstase"/>
</dbReference>
<protein>
    <submittedName>
        <fullName evidence="5">PHB depolymerase family esterase</fullName>
    </submittedName>
    <submittedName>
        <fullName evidence="4">Polyhydroxybutyrate depolymerase</fullName>
    </submittedName>
</protein>
<reference evidence="5 7" key="2">
    <citation type="submission" date="2023-02" db="EMBL/GenBank/DDBJ databases">
        <title>Population genomics of bacteria associated with diatom.</title>
        <authorList>
            <person name="Xie J."/>
            <person name="Wang H."/>
        </authorList>
    </citation>
    <scope>NUCLEOTIDE SEQUENCE [LARGE SCALE GENOMIC DNA]</scope>
    <source>
        <strain evidence="5 7">PT47_8</strain>
    </source>
</reference>
<dbReference type="EMBL" id="CP015124">
    <property type="protein sequence ID" value="ANP35457.1"/>
    <property type="molecule type" value="Genomic_DNA"/>
</dbReference>
<dbReference type="PATRIC" id="fig|60890.4.peg.511"/>
<dbReference type="Proteomes" id="UP000092565">
    <property type="component" value="Chromosome"/>
</dbReference>
<dbReference type="InterPro" id="IPR050955">
    <property type="entry name" value="Plant_Biomass_Hydrol_Est"/>
</dbReference>
<keyword evidence="6" id="KW-1185">Reference proteome</keyword>
<dbReference type="PANTHER" id="PTHR43037">
    <property type="entry name" value="UNNAMED PRODUCT-RELATED"/>
    <property type="match status" value="1"/>
</dbReference>
<reference evidence="4 6" key="1">
    <citation type="submission" date="2016-04" db="EMBL/GenBank/DDBJ databases">
        <authorList>
            <person name="Evans L.H."/>
            <person name="Alamgir A."/>
            <person name="Owens N."/>
            <person name="Weber N.D."/>
            <person name="Virtaneva K."/>
            <person name="Barbian K."/>
            <person name="Babar A."/>
            <person name="Rosenke K."/>
        </authorList>
    </citation>
    <scope>NUCLEOTIDE SEQUENCE [LARGE SCALE GENOMIC DNA]</scope>
    <source>
        <strain evidence="4 6">JL2886</strain>
    </source>
</reference>
<dbReference type="GO" id="GO:0016787">
    <property type="term" value="F:hydrolase activity"/>
    <property type="evidence" value="ECO:0007669"/>
    <property type="project" value="UniProtKB-KW"/>
</dbReference>
<dbReference type="EMBL" id="JARCJK010000001">
    <property type="protein sequence ID" value="MDE4165029.1"/>
    <property type="molecule type" value="Genomic_DNA"/>
</dbReference>
<gene>
    <name evidence="4" type="primary">lpqC</name>
    <name evidence="4" type="ORF">JL2886_00526</name>
    <name evidence="5" type="ORF">PXK24_04950</name>
</gene>
<dbReference type="Gene3D" id="3.40.50.1820">
    <property type="entry name" value="alpha/beta hydrolase"/>
    <property type="match status" value="1"/>
</dbReference>
<proteinExistence type="predicted"/>
<accession>A0A1B0ZMR9</accession>
<evidence type="ECO:0000313" key="4">
    <source>
        <dbReference type="EMBL" id="ANP35457.1"/>
    </source>
</evidence>
<dbReference type="InterPro" id="IPR029058">
    <property type="entry name" value="AB_hydrolase_fold"/>
</dbReference>
<feature type="domain" description="Phospholipase/carboxylesterase/thioesterase" evidence="3">
    <location>
        <begin position="42"/>
        <end position="189"/>
    </location>
</feature>
<sequence>MFVAALCARPALASCGAAAEACDLPSGDYHIATPDPGSSDSAEAKGTPAVVFLHGYGGSGAGVLRNRALVKGLQERGYALIAPTALPRWNGKRSWNFLPGAEGRDEAQFLQQVLGDAESRFGIDRQRVVLAGFSAGAFMVNYLACAHPGDFAAFAPVAGGFWRPRPETCAGPVRLLHTHGWADKVVPLEGRILGSSTREQDDIFAGLALWRQVNGCADDAPDRLWVTGAELHRRWDCQSGGDIELTLGPGGHRIPDTWPTRVVEWFERTPD</sequence>